<protein>
    <submittedName>
        <fullName evidence="1">Uncharacterized protein</fullName>
    </submittedName>
</protein>
<sequence>MERTARVIILALLFQLYPGIDQIDDVGARQQVIDKYSWDSSSHMPRFNTLEPSDCLCVG</sequence>
<accession>A0A7H4NWE1</accession>
<organism evidence="1 2">
    <name type="scientific">Klebsiella grimontii</name>
    <dbReference type="NCBI Taxonomy" id="2058152"/>
    <lineage>
        <taxon>Bacteria</taxon>
        <taxon>Pseudomonadati</taxon>
        <taxon>Pseudomonadota</taxon>
        <taxon>Gammaproteobacteria</taxon>
        <taxon>Enterobacterales</taxon>
        <taxon>Enterobacteriaceae</taxon>
        <taxon>Klebsiella/Raoultella group</taxon>
        <taxon>Klebsiella</taxon>
    </lineage>
</organism>
<dbReference type="Proteomes" id="UP000254571">
    <property type="component" value="Unassembled WGS sequence"/>
</dbReference>
<dbReference type="EMBL" id="UGMX01000002">
    <property type="protein sequence ID" value="STW04506.1"/>
    <property type="molecule type" value="Genomic_DNA"/>
</dbReference>
<dbReference type="AlphaFoldDB" id="A0A7H4NWE1"/>
<evidence type="ECO:0000313" key="1">
    <source>
        <dbReference type="EMBL" id="STW04506.1"/>
    </source>
</evidence>
<proteinExistence type="predicted"/>
<comment type="caution">
    <text evidence="1">The sequence shown here is derived from an EMBL/GenBank/DDBJ whole genome shotgun (WGS) entry which is preliminary data.</text>
</comment>
<reference evidence="1 2" key="1">
    <citation type="submission" date="2018-06" db="EMBL/GenBank/DDBJ databases">
        <authorList>
            <consortium name="Pathogen Informatics"/>
            <person name="Doyle S."/>
        </authorList>
    </citation>
    <scope>NUCLEOTIDE SEQUENCE [LARGE SCALE GENOMIC DNA]</scope>
    <source>
        <strain evidence="1 2">NCTC9149</strain>
    </source>
</reference>
<gene>
    <name evidence="1" type="ORF">NCTC9149_00856</name>
</gene>
<name>A0A7H4NWE1_9ENTR</name>
<evidence type="ECO:0000313" key="2">
    <source>
        <dbReference type="Proteomes" id="UP000254571"/>
    </source>
</evidence>